<feature type="compositionally biased region" description="Basic and acidic residues" evidence="1">
    <location>
        <begin position="53"/>
        <end position="63"/>
    </location>
</feature>
<sequence length="246" mass="26067">GRHLCRRGTAGRRAREGAAAARGRGGARRCAGDVRRAGARGAGAPAAGLLRRARADDERDHRPSGRGLVSWRPSDARTVGPDRGEAAHPHPARRRGPFGQRRGSAGHPQQRRAGLRGRPPTTHLPRRRRSPSPPEESGQGLRPERQLRGGPARLRGDDDDGRARPGRGQTDRVLGPPAPGEPGATRAACPAVPSAIASPRACRRSAVRRHAYAVSVHIAGGRPASCAGHRGRGQPRPGRRRQAAVL</sequence>
<feature type="region of interest" description="Disordered" evidence="1">
    <location>
        <begin position="218"/>
        <end position="246"/>
    </location>
</feature>
<evidence type="ECO:0000313" key="2">
    <source>
        <dbReference type="EMBL" id="CAK0826078.1"/>
    </source>
</evidence>
<gene>
    <name evidence="2" type="ORF">PCOR1329_LOCUS26038</name>
</gene>
<dbReference type="EMBL" id="CAUYUJ010009191">
    <property type="protein sequence ID" value="CAK0826078.1"/>
    <property type="molecule type" value="Genomic_DNA"/>
</dbReference>
<feature type="compositionally biased region" description="Basic residues" evidence="1">
    <location>
        <begin position="229"/>
        <end position="246"/>
    </location>
</feature>
<name>A0ABN9S2T3_9DINO</name>
<organism evidence="2 3">
    <name type="scientific">Prorocentrum cordatum</name>
    <dbReference type="NCBI Taxonomy" id="2364126"/>
    <lineage>
        <taxon>Eukaryota</taxon>
        <taxon>Sar</taxon>
        <taxon>Alveolata</taxon>
        <taxon>Dinophyceae</taxon>
        <taxon>Prorocentrales</taxon>
        <taxon>Prorocentraceae</taxon>
        <taxon>Prorocentrum</taxon>
    </lineage>
</organism>
<proteinExistence type="predicted"/>
<feature type="region of interest" description="Disordered" evidence="1">
    <location>
        <begin position="1"/>
        <end position="191"/>
    </location>
</feature>
<keyword evidence="3" id="KW-1185">Reference proteome</keyword>
<accession>A0ABN9S2T3</accession>
<dbReference type="Proteomes" id="UP001189429">
    <property type="component" value="Unassembled WGS sequence"/>
</dbReference>
<feature type="non-terminal residue" evidence="2">
    <location>
        <position position="1"/>
    </location>
</feature>
<comment type="caution">
    <text evidence="2">The sequence shown here is derived from an EMBL/GenBank/DDBJ whole genome shotgun (WGS) entry which is preliminary data.</text>
</comment>
<evidence type="ECO:0000313" key="3">
    <source>
        <dbReference type="Proteomes" id="UP001189429"/>
    </source>
</evidence>
<reference evidence="2" key="1">
    <citation type="submission" date="2023-10" db="EMBL/GenBank/DDBJ databases">
        <authorList>
            <person name="Chen Y."/>
            <person name="Shah S."/>
            <person name="Dougan E. K."/>
            <person name="Thang M."/>
            <person name="Chan C."/>
        </authorList>
    </citation>
    <scope>NUCLEOTIDE SEQUENCE [LARGE SCALE GENOMIC DNA]</scope>
</reference>
<feature type="non-terminal residue" evidence="2">
    <location>
        <position position="246"/>
    </location>
</feature>
<evidence type="ECO:0000256" key="1">
    <source>
        <dbReference type="SAM" id="MobiDB-lite"/>
    </source>
</evidence>
<protein>
    <submittedName>
        <fullName evidence="2">Uncharacterized protein</fullName>
    </submittedName>
</protein>
<feature type="compositionally biased region" description="Basic residues" evidence="1">
    <location>
        <begin position="1"/>
        <end position="12"/>
    </location>
</feature>